<dbReference type="AlphaFoldDB" id="A0ABD4KS89"/>
<name>A0ABD4KS89_VIBAN</name>
<evidence type="ECO:0000313" key="1">
    <source>
        <dbReference type="EMBL" id="MBF4274259.1"/>
    </source>
</evidence>
<proteinExistence type="predicted"/>
<dbReference type="Proteomes" id="UP000722957">
    <property type="component" value="Unassembled WGS sequence"/>
</dbReference>
<protein>
    <submittedName>
        <fullName evidence="1">Thymidylate synthase</fullName>
    </submittedName>
</protein>
<feature type="non-terminal residue" evidence="1">
    <location>
        <position position="150"/>
    </location>
</feature>
<reference evidence="1 2" key="1">
    <citation type="journal article" date="2021" name="PeerJ">
        <title>Analysis of 44 Vibrio anguillarum genomes reveals high genetic diversity.</title>
        <authorList>
            <person name="Hansen M.J."/>
            <person name="Dalsgaard I."/>
        </authorList>
    </citation>
    <scope>NUCLEOTIDE SEQUENCE [LARGE SCALE GENOMIC DNA]</scope>
    <source>
        <strain evidence="1 2">17-16730-2A</strain>
    </source>
</reference>
<comment type="caution">
    <text evidence="1">The sequence shown here is derived from an EMBL/GenBank/DDBJ whole genome shotgun (WGS) entry which is preliminary data.</text>
</comment>
<sequence>DKKGLDKHALGGKTLANRDATYGRFFSEFLCNPPAGYKLMREENPYENGSLVVAAKESLIRPALFTDIEALIFVANHEREKSLIQFMYDSGVRRAEVKDISQESILQLSRESRKSIIMDDNTIQIPSDYVSIEIKGNKGRGREAKYRYTV</sequence>
<gene>
    <name evidence="1" type="ORF">EAY07_20050</name>
</gene>
<organism evidence="1 2">
    <name type="scientific">Vibrio anguillarum</name>
    <name type="common">Listonella anguillarum</name>
    <dbReference type="NCBI Taxonomy" id="55601"/>
    <lineage>
        <taxon>Bacteria</taxon>
        <taxon>Pseudomonadati</taxon>
        <taxon>Pseudomonadota</taxon>
        <taxon>Gammaproteobacteria</taxon>
        <taxon>Vibrionales</taxon>
        <taxon>Vibrionaceae</taxon>
        <taxon>Vibrio</taxon>
    </lineage>
</organism>
<dbReference type="EMBL" id="RDOM01000151">
    <property type="protein sequence ID" value="MBF4274259.1"/>
    <property type="molecule type" value="Genomic_DNA"/>
</dbReference>
<evidence type="ECO:0000313" key="2">
    <source>
        <dbReference type="Proteomes" id="UP000722957"/>
    </source>
</evidence>
<accession>A0ABD4KS89</accession>
<feature type="non-terminal residue" evidence="1">
    <location>
        <position position="1"/>
    </location>
</feature>